<dbReference type="InterPro" id="IPR003439">
    <property type="entry name" value="ABC_transporter-like_ATP-bd"/>
</dbReference>
<dbReference type="InterPro" id="IPR027417">
    <property type="entry name" value="P-loop_NTPase"/>
</dbReference>
<keyword evidence="3" id="KW-0547">Nucleotide-binding</keyword>
<keyword evidence="7" id="KW-1185">Reference proteome</keyword>
<dbReference type="SUPFAM" id="SSF52540">
    <property type="entry name" value="P-loop containing nucleoside triphosphate hydrolases"/>
    <property type="match status" value="1"/>
</dbReference>
<keyword evidence="4 6" id="KW-0067">ATP-binding</keyword>
<dbReference type="Pfam" id="PF00005">
    <property type="entry name" value="ABC_tran"/>
    <property type="match status" value="1"/>
</dbReference>
<dbReference type="GO" id="GO:0005524">
    <property type="term" value="F:ATP binding"/>
    <property type="evidence" value="ECO:0007669"/>
    <property type="project" value="UniProtKB-KW"/>
</dbReference>
<dbReference type="PANTHER" id="PTHR43335">
    <property type="entry name" value="ABC TRANSPORTER, ATP-BINDING PROTEIN"/>
    <property type="match status" value="1"/>
</dbReference>
<dbReference type="EMBL" id="BOSE01000003">
    <property type="protein sequence ID" value="GIP16423.1"/>
    <property type="molecule type" value="Genomic_DNA"/>
</dbReference>
<dbReference type="PANTHER" id="PTHR43335:SF8">
    <property type="entry name" value="ABC TRANSPORTER, ATP-BINDING PROTEIN"/>
    <property type="match status" value="1"/>
</dbReference>
<evidence type="ECO:0000256" key="2">
    <source>
        <dbReference type="ARBA" id="ARBA00022448"/>
    </source>
</evidence>
<sequence length="307" mass="34258">MVKHVLKTDRLTKSYRGAYALNQATVTLERGKIYGLIGQNGAGKTTLMRLIAGLTFPTSGAIELFGHTGEQAQQERKRVGCLIEHPGLVPSMTAKEHMRLYRLMRGIPNQELEQELLETVGLADTGSKKAKNFSLGMKQRLGIALALLGNPELLILDEPINGLDPLGVVEIRQLIKKLSEERQMTILISSHNLPELYQTATDYIIIHKGEIKQALTQAQLDENCKHHLLISSDQPEKLVSVLEMELKTSQYKVMPDHSVKLYDYLDKKEQVAKVLFEHGIFVTNLSLEGDTLEQYFISVIGDGDGNV</sequence>
<accession>A0A919YM63</accession>
<protein>
    <submittedName>
        <fullName evidence="6">Bacitracin ABC transporter ATP-binding protein</fullName>
    </submittedName>
</protein>
<evidence type="ECO:0000256" key="4">
    <source>
        <dbReference type="ARBA" id="ARBA00022840"/>
    </source>
</evidence>
<dbReference type="AlphaFoldDB" id="A0A919YM63"/>
<gene>
    <name evidence="6" type="ORF">J40TS1_20650</name>
</gene>
<dbReference type="Proteomes" id="UP000683139">
    <property type="component" value="Unassembled WGS sequence"/>
</dbReference>
<dbReference type="PROSITE" id="PS50893">
    <property type="entry name" value="ABC_TRANSPORTER_2"/>
    <property type="match status" value="1"/>
</dbReference>
<proteinExistence type="inferred from homology"/>
<name>A0A919YM63_9BACL</name>
<comment type="similarity">
    <text evidence="1">Belongs to the ABC transporter superfamily.</text>
</comment>
<dbReference type="PROSITE" id="PS00211">
    <property type="entry name" value="ABC_TRANSPORTER_1"/>
    <property type="match status" value="1"/>
</dbReference>
<evidence type="ECO:0000313" key="7">
    <source>
        <dbReference type="Proteomes" id="UP000683139"/>
    </source>
</evidence>
<dbReference type="SMART" id="SM00382">
    <property type="entry name" value="AAA"/>
    <property type="match status" value="1"/>
</dbReference>
<evidence type="ECO:0000313" key="6">
    <source>
        <dbReference type="EMBL" id="GIP16423.1"/>
    </source>
</evidence>
<evidence type="ECO:0000256" key="1">
    <source>
        <dbReference type="ARBA" id="ARBA00005417"/>
    </source>
</evidence>
<dbReference type="GO" id="GO:0016887">
    <property type="term" value="F:ATP hydrolysis activity"/>
    <property type="evidence" value="ECO:0007669"/>
    <property type="project" value="InterPro"/>
</dbReference>
<organism evidence="6 7">
    <name type="scientific">Paenibacillus montaniterrae</name>
    <dbReference type="NCBI Taxonomy" id="429341"/>
    <lineage>
        <taxon>Bacteria</taxon>
        <taxon>Bacillati</taxon>
        <taxon>Bacillota</taxon>
        <taxon>Bacilli</taxon>
        <taxon>Bacillales</taxon>
        <taxon>Paenibacillaceae</taxon>
        <taxon>Paenibacillus</taxon>
    </lineage>
</organism>
<dbReference type="InterPro" id="IPR003593">
    <property type="entry name" value="AAA+_ATPase"/>
</dbReference>
<feature type="domain" description="ABC transporter" evidence="5">
    <location>
        <begin position="6"/>
        <end position="233"/>
    </location>
</feature>
<keyword evidence="2" id="KW-0813">Transport</keyword>
<evidence type="ECO:0000256" key="3">
    <source>
        <dbReference type="ARBA" id="ARBA00022741"/>
    </source>
</evidence>
<dbReference type="InterPro" id="IPR017871">
    <property type="entry name" value="ABC_transporter-like_CS"/>
</dbReference>
<comment type="caution">
    <text evidence="6">The sequence shown here is derived from an EMBL/GenBank/DDBJ whole genome shotgun (WGS) entry which is preliminary data.</text>
</comment>
<dbReference type="Gene3D" id="3.40.50.300">
    <property type="entry name" value="P-loop containing nucleotide triphosphate hydrolases"/>
    <property type="match status" value="1"/>
</dbReference>
<dbReference type="RefSeq" id="WP_213514676.1">
    <property type="nucleotide sequence ID" value="NZ_BOSE01000003.1"/>
</dbReference>
<evidence type="ECO:0000259" key="5">
    <source>
        <dbReference type="PROSITE" id="PS50893"/>
    </source>
</evidence>
<reference evidence="6" key="1">
    <citation type="submission" date="2021-03" db="EMBL/GenBank/DDBJ databases">
        <title>Antimicrobial resistance genes in bacteria isolated from Japanese honey, and their potential for conferring macrolide and lincosamide resistance in the American foulbrood pathogen Paenibacillus larvae.</title>
        <authorList>
            <person name="Okamoto M."/>
            <person name="Kumagai M."/>
            <person name="Kanamori H."/>
            <person name="Takamatsu D."/>
        </authorList>
    </citation>
    <scope>NUCLEOTIDE SEQUENCE</scope>
    <source>
        <strain evidence="6">J40TS1</strain>
    </source>
</reference>